<evidence type="ECO:0000313" key="3">
    <source>
        <dbReference type="Proteomes" id="UP000054937"/>
    </source>
</evidence>
<name>A0A0V0QCE0_PSEPJ</name>
<dbReference type="Proteomes" id="UP000054937">
    <property type="component" value="Unassembled WGS sequence"/>
</dbReference>
<gene>
    <name evidence="2" type="ORF">PPERSA_12573</name>
</gene>
<reference evidence="2 3" key="1">
    <citation type="journal article" date="2015" name="Sci. Rep.">
        <title>Genome of the facultative scuticociliatosis pathogen Pseudocohnilembus persalinus provides insight into its virulence through horizontal gene transfer.</title>
        <authorList>
            <person name="Xiong J."/>
            <person name="Wang G."/>
            <person name="Cheng J."/>
            <person name="Tian M."/>
            <person name="Pan X."/>
            <person name="Warren A."/>
            <person name="Jiang C."/>
            <person name="Yuan D."/>
            <person name="Miao W."/>
        </authorList>
    </citation>
    <scope>NUCLEOTIDE SEQUENCE [LARGE SCALE GENOMIC DNA]</scope>
    <source>
        <strain evidence="2">36N120E</strain>
    </source>
</reference>
<dbReference type="EMBL" id="LDAU01000202">
    <property type="protein sequence ID" value="KRW99897.1"/>
    <property type="molecule type" value="Genomic_DNA"/>
</dbReference>
<dbReference type="AlphaFoldDB" id="A0A0V0QCE0"/>
<dbReference type="InParanoid" id="A0A0V0QCE0"/>
<accession>A0A0V0QCE0</accession>
<comment type="caution">
    <text evidence="2">The sequence shown here is derived from an EMBL/GenBank/DDBJ whole genome shotgun (WGS) entry which is preliminary data.</text>
</comment>
<organism evidence="2 3">
    <name type="scientific">Pseudocohnilembus persalinus</name>
    <name type="common">Ciliate</name>
    <dbReference type="NCBI Taxonomy" id="266149"/>
    <lineage>
        <taxon>Eukaryota</taxon>
        <taxon>Sar</taxon>
        <taxon>Alveolata</taxon>
        <taxon>Ciliophora</taxon>
        <taxon>Intramacronucleata</taxon>
        <taxon>Oligohymenophorea</taxon>
        <taxon>Scuticociliatia</taxon>
        <taxon>Philasterida</taxon>
        <taxon>Pseudocohnilembidae</taxon>
        <taxon>Pseudocohnilembus</taxon>
    </lineage>
</organism>
<protein>
    <submittedName>
        <fullName evidence="2">Uncharacterized protein</fullName>
    </submittedName>
</protein>
<feature type="signal peptide" evidence="1">
    <location>
        <begin position="1"/>
        <end position="21"/>
    </location>
</feature>
<sequence length="185" mass="22004">MVWYFIGIVYLIVFTIPEKQGQGKHLLSDTMVDRHNKLKEERNNNVQPYFRDLDLNEFRFMNFNNLKKLFKSEFNAHHTNGYDPEANQNNLASENMLFLQEIAILFESGKFPALKSYDYDSGINLVVEMYGVFFNLTQYEIFNSHKLRYLHYPAVNKKGQIINKRKEIQNPKNKLMEAFLHLKLQ</sequence>
<proteinExistence type="predicted"/>
<keyword evidence="3" id="KW-1185">Reference proteome</keyword>
<evidence type="ECO:0000256" key="1">
    <source>
        <dbReference type="SAM" id="SignalP"/>
    </source>
</evidence>
<evidence type="ECO:0000313" key="2">
    <source>
        <dbReference type="EMBL" id="KRW99897.1"/>
    </source>
</evidence>
<keyword evidence="1" id="KW-0732">Signal</keyword>
<feature type="chain" id="PRO_5006867395" evidence="1">
    <location>
        <begin position="22"/>
        <end position="185"/>
    </location>
</feature>